<proteinExistence type="predicted"/>
<name>A0A545UDP1_9GAMM</name>
<accession>A0A545UDP1</accession>
<protein>
    <submittedName>
        <fullName evidence="2">Uncharacterized protein</fullName>
    </submittedName>
</protein>
<dbReference type="Proteomes" id="UP000315439">
    <property type="component" value="Unassembled WGS sequence"/>
</dbReference>
<keyword evidence="1" id="KW-0472">Membrane</keyword>
<organism evidence="2 3">
    <name type="scientific">Aliikangiella coralliicola</name>
    <dbReference type="NCBI Taxonomy" id="2592383"/>
    <lineage>
        <taxon>Bacteria</taxon>
        <taxon>Pseudomonadati</taxon>
        <taxon>Pseudomonadota</taxon>
        <taxon>Gammaproteobacteria</taxon>
        <taxon>Oceanospirillales</taxon>
        <taxon>Pleioneaceae</taxon>
        <taxon>Aliikangiella</taxon>
    </lineage>
</organism>
<keyword evidence="3" id="KW-1185">Reference proteome</keyword>
<dbReference type="AlphaFoldDB" id="A0A545UDP1"/>
<feature type="transmembrane region" description="Helical" evidence="1">
    <location>
        <begin position="39"/>
        <end position="56"/>
    </location>
</feature>
<comment type="caution">
    <text evidence="2">The sequence shown here is derived from an EMBL/GenBank/DDBJ whole genome shotgun (WGS) entry which is preliminary data.</text>
</comment>
<keyword evidence="1" id="KW-1133">Transmembrane helix</keyword>
<evidence type="ECO:0000256" key="1">
    <source>
        <dbReference type="SAM" id="Phobius"/>
    </source>
</evidence>
<keyword evidence="1" id="KW-0812">Transmembrane</keyword>
<gene>
    <name evidence="2" type="ORF">FLL46_11950</name>
</gene>
<reference evidence="2 3" key="1">
    <citation type="submission" date="2019-07" db="EMBL/GenBank/DDBJ databases">
        <title>Draft genome for Aliikangiella sp. M105.</title>
        <authorList>
            <person name="Wang G."/>
        </authorList>
    </citation>
    <scope>NUCLEOTIDE SEQUENCE [LARGE SCALE GENOMIC DNA]</scope>
    <source>
        <strain evidence="2 3">M105</strain>
    </source>
</reference>
<evidence type="ECO:0000313" key="2">
    <source>
        <dbReference type="EMBL" id="TQV87578.1"/>
    </source>
</evidence>
<sequence length="230" mass="25881">MSIFITILGHVLTLLGAITGIFGETYDPKKKRKIKLTRLGWTAAIVASLGISLTIYKSVDDYLTSKVYEEIALKDIKTGWRQVASIFFLLEWEVKGEKSKVSINAIKNIRDSGMLAKFDQVNFKNKTKVIQYAEWNLGQLACKQTSMGMRIMESAVRANDERISRDIAEKVQKLRQSPVFGKLLAAGCGTTVERKPNYELFKGMFNTEEMKSYLSLLIELGNELGNPGKK</sequence>
<evidence type="ECO:0000313" key="3">
    <source>
        <dbReference type="Proteomes" id="UP000315439"/>
    </source>
</evidence>
<dbReference type="OrthoDB" id="9921749at2"/>
<dbReference type="EMBL" id="VIKS01000007">
    <property type="protein sequence ID" value="TQV87578.1"/>
    <property type="molecule type" value="Genomic_DNA"/>
</dbReference>
<dbReference type="RefSeq" id="WP_142893756.1">
    <property type="nucleotide sequence ID" value="NZ_ML660164.1"/>
</dbReference>